<dbReference type="EMBL" id="OBMI01000001">
    <property type="protein sequence ID" value="SOB80076.1"/>
    <property type="molecule type" value="Genomic_DNA"/>
</dbReference>
<dbReference type="Pfam" id="PF14248">
    <property type="entry name" value="DUF4345"/>
    <property type="match status" value="1"/>
</dbReference>
<evidence type="ECO:0000256" key="1">
    <source>
        <dbReference type="SAM" id="Phobius"/>
    </source>
</evidence>
<dbReference type="InterPro" id="IPR025597">
    <property type="entry name" value="DUF4345"/>
</dbReference>
<evidence type="ECO:0000313" key="3">
    <source>
        <dbReference type="Proteomes" id="UP000219494"/>
    </source>
</evidence>
<reference evidence="2 3" key="1">
    <citation type="submission" date="2017-07" db="EMBL/GenBank/DDBJ databases">
        <authorList>
            <person name="Sun Z.S."/>
            <person name="Albrecht U."/>
            <person name="Echele G."/>
            <person name="Lee C.C."/>
        </authorList>
    </citation>
    <scope>NUCLEOTIDE SEQUENCE [LARGE SCALE GENOMIC DNA]</scope>
    <source>
        <strain evidence="2 3">CGMCC 1.12672</strain>
    </source>
</reference>
<gene>
    <name evidence="2" type="ORF">SAMN06297144_0877</name>
</gene>
<dbReference type="AlphaFoldDB" id="A0A285QE03"/>
<feature type="transmembrane region" description="Helical" evidence="1">
    <location>
        <begin position="78"/>
        <end position="98"/>
    </location>
</feature>
<sequence>MSRDAEKRLLQAVMAVVLLLPASAVIPSIIGGPRFLGHPPVVSADLDSHFRYLSGLFLALLVLFAGTIPAIERQAARVRLLGAMVVVGGLCRLLSLVLVGVPSIGHQLGLAVELGAVPLLMLWQARLARRYARSISAA</sequence>
<dbReference type="Proteomes" id="UP000219494">
    <property type="component" value="Unassembled WGS sequence"/>
</dbReference>
<evidence type="ECO:0008006" key="4">
    <source>
        <dbReference type="Google" id="ProtNLM"/>
    </source>
</evidence>
<keyword evidence="3" id="KW-1185">Reference proteome</keyword>
<keyword evidence="1" id="KW-0472">Membrane</keyword>
<evidence type="ECO:0000313" key="2">
    <source>
        <dbReference type="EMBL" id="SOB80076.1"/>
    </source>
</evidence>
<keyword evidence="1" id="KW-1133">Transmembrane helix</keyword>
<dbReference type="RefSeq" id="WP_245858202.1">
    <property type="nucleotide sequence ID" value="NZ_OBMI01000001.1"/>
</dbReference>
<accession>A0A285QE03</accession>
<keyword evidence="1" id="KW-0812">Transmembrane</keyword>
<feature type="transmembrane region" description="Helical" evidence="1">
    <location>
        <begin position="12"/>
        <end position="30"/>
    </location>
</feature>
<proteinExistence type="predicted"/>
<feature type="transmembrane region" description="Helical" evidence="1">
    <location>
        <begin position="50"/>
        <end position="71"/>
    </location>
</feature>
<protein>
    <recommendedName>
        <fullName evidence="4">DUF4345 domain-containing protein</fullName>
    </recommendedName>
</protein>
<organism evidence="2 3">
    <name type="scientific">Sphingomonas guangdongensis</name>
    <dbReference type="NCBI Taxonomy" id="1141890"/>
    <lineage>
        <taxon>Bacteria</taxon>
        <taxon>Pseudomonadati</taxon>
        <taxon>Pseudomonadota</taxon>
        <taxon>Alphaproteobacteria</taxon>
        <taxon>Sphingomonadales</taxon>
        <taxon>Sphingomonadaceae</taxon>
        <taxon>Sphingomonas</taxon>
    </lineage>
</organism>
<name>A0A285QE03_9SPHN</name>
<feature type="transmembrane region" description="Helical" evidence="1">
    <location>
        <begin position="104"/>
        <end position="123"/>
    </location>
</feature>